<dbReference type="Gene3D" id="2.60.40.10">
    <property type="entry name" value="Immunoglobulins"/>
    <property type="match status" value="2"/>
</dbReference>
<dbReference type="Pfam" id="PF17802">
    <property type="entry name" value="SpaA"/>
    <property type="match status" value="1"/>
</dbReference>
<feature type="transmembrane region" description="Helical" evidence="4">
    <location>
        <begin position="289"/>
        <end position="307"/>
    </location>
</feature>
<dbReference type="InterPro" id="IPR013783">
    <property type="entry name" value="Ig-like_fold"/>
</dbReference>
<evidence type="ECO:0000256" key="1">
    <source>
        <dbReference type="ARBA" id="ARBA00007257"/>
    </source>
</evidence>
<protein>
    <submittedName>
        <fullName evidence="6">LPXTG cell wall anchor domain-containing protein</fullName>
    </submittedName>
</protein>
<accession>A0A9X7RX36</accession>
<dbReference type="SUPFAM" id="SSF49478">
    <property type="entry name" value="Cna protein B-type domain"/>
    <property type="match status" value="1"/>
</dbReference>
<evidence type="ECO:0000256" key="4">
    <source>
        <dbReference type="SAM" id="Phobius"/>
    </source>
</evidence>
<dbReference type="NCBIfam" id="TIGR01167">
    <property type="entry name" value="LPXTG_anchor"/>
    <property type="match status" value="1"/>
</dbReference>
<evidence type="ECO:0000256" key="3">
    <source>
        <dbReference type="ARBA" id="ARBA00022729"/>
    </source>
</evidence>
<feature type="domain" description="SpaA-like prealbumin fold" evidence="5">
    <location>
        <begin position="168"/>
        <end position="263"/>
    </location>
</feature>
<keyword evidence="2" id="KW-0964">Secreted</keyword>
<comment type="similarity">
    <text evidence="1">Belongs to the serine-aspartate repeat-containing protein (SDr) family.</text>
</comment>
<keyword evidence="3" id="KW-0732">Signal</keyword>
<proteinExistence type="inferred from homology"/>
<gene>
    <name evidence="6" type="ORF">EA457_00720</name>
</gene>
<dbReference type="RefSeq" id="WP_155777985.1">
    <property type="nucleotide sequence ID" value="NZ_CP033165.1"/>
</dbReference>
<evidence type="ECO:0000313" key="7">
    <source>
        <dbReference type="Proteomes" id="UP000347383"/>
    </source>
</evidence>
<dbReference type="Proteomes" id="UP000347383">
    <property type="component" value="Chromosome"/>
</dbReference>
<sequence length="316" mass="35148">MQKLLKYLCSFGVVLGLLLGFQGQVLAQGDQAQLTVVHLESRDVDRPNPQLDLAPSTGKPVEGITYRLYQLKFGHEAQPMFYWEKLALNSLNEQSQAVFEAKTDSEGHASFLQLPAGIYYGVAVENQQRQAGIAGFLVDLTGDTGYVKTVYPKVIWPTGGLHLIKYGVDGQSKKPLAGVRFELYEDNGLKPLRVKDGLHSYDLDAKTTLITNQEGQLKVAGLLAGNYYLKEVATVKGYRLKNSPISVLIEAGQTKTITVDNQKETPPPVKPPKRFGDWIPRTGEEQARALIGLGLVLMFVAFVIFYYQDRRKEDKE</sequence>
<organism evidence="6 7">
    <name type="scientific">Streptococcus dysgalactiae subsp. dysgalactiae</name>
    <dbReference type="NCBI Taxonomy" id="99822"/>
    <lineage>
        <taxon>Bacteria</taxon>
        <taxon>Bacillati</taxon>
        <taxon>Bacillota</taxon>
        <taxon>Bacilli</taxon>
        <taxon>Lactobacillales</taxon>
        <taxon>Streptococcaceae</taxon>
        <taxon>Streptococcus</taxon>
    </lineage>
</organism>
<evidence type="ECO:0000313" key="6">
    <source>
        <dbReference type="EMBL" id="QGH01192.1"/>
    </source>
</evidence>
<dbReference type="AlphaFoldDB" id="A0A9X7RX36"/>
<dbReference type="InterPro" id="IPR041033">
    <property type="entry name" value="SpaA_PFL_dom_1"/>
</dbReference>
<keyword evidence="4" id="KW-0472">Membrane</keyword>
<keyword evidence="4" id="KW-0812">Transmembrane</keyword>
<reference evidence="6 7" key="1">
    <citation type="submission" date="2018-10" db="EMBL/GenBank/DDBJ databases">
        <title>Comparative Genomics Analysis of the Streptococcus dysgalactiae subspecies dysgalactiae.</title>
        <authorList>
            <person name="Koh T.H."/>
            <person name="Abdul Rahman N."/>
            <person name="Sessions O.M."/>
        </authorList>
    </citation>
    <scope>NUCLEOTIDE SEQUENCE [LARGE SCALE GENOMIC DNA]</scope>
    <source>
        <strain evidence="6 7">DB60705-15</strain>
    </source>
</reference>
<dbReference type="PANTHER" id="PTHR36108">
    <property type="entry name" value="COLOSSIN-B-RELATED"/>
    <property type="match status" value="1"/>
</dbReference>
<evidence type="ECO:0000259" key="5">
    <source>
        <dbReference type="Pfam" id="PF17802"/>
    </source>
</evidence>
<keyword evidence="4" id="KW-1133">Transmembrane helix</keyword>
<dbReference type="EMBL" id="CP033165">
    <property type="protein sequence ID" value="QGH01192.1"/>
    <property type="molecule type" value="Genomic_DNA"/>
</dbReference>
<name>A0A9X7RX36_STRDY</name>
<evidence type="ECO:0000256" key="2">
    <source>
        <dbReference type="ARBA" id="ARBA00022525"/>
    </source>
</evidence>
<dbReference type="PANTHER" id="PTHR36108:SF13">
    <property type="entry name" value="COLOSSIN-B-RELATED"/>
    <property type="match status" value="1"/>
</dbReference>